<dbReference type="InterPro" id="IPR008914">
    <property type="entry name" value="PEBP"/>
</dbReference>
<evidence type="ECO:0000313" key="2">
    <source>
        <dbReference type="EMBL" id="KAJ7648486.1"/>
    </source>
</evidence>
<protein>
    <submittedName>
        <fullName evidence="2">Phosphatidylethanolamine-binding protein</fullName>
    </submittedName>
</protein>
<dbReference type="InterPro" id="IPR036610">
    <property type="entry name" value="PEBP-like_sf"/>
</dbReference>
<dbReference type="GO" id="GO:0046578">
    <property type="term" value="P:regulation of Ras protein signal transduction"/>
    <property type="evidence" value="ECO:0007669"/>
    <property type="project" value="TreeGrafter"/>
</dbReference>
<dbReference type="PANTHER" id="PTHR11362:SF78">
    <property type="entry name" value="PROTEASE INHIBITOR"/>
    <property type="match status" value="1"/>
</dbReference>
<feature type="signal peptide" evidence="1">
    <location>
        <begin position="1"/>
        <end position="21"/>
    </location>
</feature>
<dbReference type="InterPro" id="IPR035810">
    <property type="entry name" value="PEBP_euk"/>
</dbReference>
<name>A0AAD7CGW3_MYCRO</name>
<dbReference type="SUPFAM" id="SSF49777">
    <property type="entry name" value="PEBP-like"/>
    <property type="match status" value="1"/>
</dbReference>
<proteinExistence type="predicted"/>
<dbReference type="CDD" id="cd00866">
    <property type="entry name" value="PEBP_euk"/>
    <property type="match status" value="1"/>
</dbReference>
<dbReference type="AlphaFoldDB" id="A0AAD7CGW3"/>
<evidence type="ECO:0000256" key="1">
    <source>
        <dbReference type="SAM" id="SignalP"/>
    </source>
</evidence>
<keyword evidence="3" id="KW-1185">Reference proteome</keyword>
<accession>A0AAD7CGW3</accession>
<organism evidence="2 3">
    <name type="scientific">Mycena rosella</name>
    <name type="common">Pink bonnet</name>
    <name type="synonym">Agaricus rosellus</name>
    <dbReference type="NCBI Taxonomy" id="1033263"/>
    <lineage>
        <taxon>Eukaryota</taxon>
        <taxon>Fungi</taxon>
        <taxon>Dikarya</taxon>
        <taxon>Basidiomycota</taxon>
        <taxon>Agaricomycotina</taxon>
        <taxon>Agaricomycetes</taxon>
        <taxon>Agaricomycetidae</taxon>
        <taxon>Agaricales</taxon>
        <taxon>Marasmiineae</taxon>
        <taxon>Mycenaceae</taxon>
        <taxon>Mycena</taxon>
    </lineage>
</organism>
<evidence type="ECO:0000313" key="3">
    <source>
        <dbReference type="Proteomes" id="UP001221757"/>
    </source>
</evidence>
<reference evidence="2" key="1">
    <citation type="submission" date="2023-03" db="EMBL/GenBank/DDBJ databases">
        <title>Massive genome expansion in bonnet fungi (Mycena s.s.) driven by repeated elements and novel gene families across ecological guilds.</title>
        <authorList>
            <consortium name="Lawrence Berkeley National Laboratory"/>
            <person name="Harder C.B."/>
            <person name="Miyauchi S."/>
            <person name="Viragh M."/>
            <person name="Kuo A."/>
            <person name="Thoen E."/>
            <person name="Andreopoulos B."/>
            <person name="Lu D."/>
            <person name="Skrede I."/>
            <person name="Drula E."/>
            <person name="Henrissat B."/>
            <person name="Morin E."/>
            <person name="Kohler A."/>
            <person name="Barry K."/>
            <person name="LaButti K."/>
            <person name="Morin E."/>
            <person name="Salamov A."/>
            <person name="Lipzen A."/>
            <person name="Mereny Z."/>
            <person name="Hegedus B."/>
            <person name="Baldrian P."/>
            <person name="Stursova M."/>
            <person name="Weitz H."/>
            <person name="Taylor A."/>
            <person name="Grigoriev I.V."/>
            <person name="Nagy L.G."/>
            <person name="Martin F."/>
            <person name="Kauserud H."/>
        </authorList>
    </citation>
    <scope>NUCLEOTIDE SEQUENCE</scope>
    <source>
        <strain evidence="2">CBHHK067</strain>
    </source>
</reference>
<dbReference type="GO" id="GO:0030414">
    <property type="term" value="F:peptidase inhibitor activity"/>
    <property type="evidence" value="ECO:0007669"/>
    <property type="project" value="TreeGrafter"/>
</dbReference>
<sequence length="265" mass="27371">MAVFLFFQNLVFFLASTLLQAAPGICAATTTSLTDISTAFSNAGIVPGVIPIFNPSGILDVVFTTQQAVNATPGTNLTVQQTVNEPQFFVTSDDSTAISAQFVVALFDPDAPTPQNTSLAQFRHLLGGGYRWSPNGGNSGILTNGSAALTEFVPPGPPPGSNPHRYMVLLFVQSEDFDSKAPSILNSSTPRTNFNVTAFSDVLGLGAPFAGTFFFTGPDTTISSSVSTTGTGAKPTGPSGSGAVLHHAQLGVAGVFASTLVYLLS</sequence>
<keyword evidence="1" id="KW-0732">Signal</keyword>
<dbReference type="Pfam" id="PF01161">
    <property type="entry name" value="PBP"/>
    <property type="match status" value="1"/>
</dbReference>
<dbReference type="GO" id="GO:0030162">
    <property type="term" value="P:regulation of proteolysis"/>
    <property type="evidence" value="ECO:0007669"/>
    <property type="project" value="TreeGrafter"/>
</dbReference>
<dbReference type="EMBL" id="JARKIE010000378">
    <property type="protein sequence ID" value="KAJ7648486.1"/>
    <property type="molecule type" value="Genomic_DNA"/>
</dbReference>
<dbReference type="Proteomes" id="UP001221757">
    <property type="component" value="Unassembled WGS sequence"/>
</dbReference>
<dbReference type="GO" id="GO:0005543">
    <property type="term" value="F:phospholipid binding"/>
    <property type="evidence" value="ECO:0007669"/>
    <property type="project" value="TreeGrafter"/>
</dbReference>
<gene>
    <name evidence="2" type="ORF">B0H17DRAFT_958901</name>
</gene>
<dbReference type="PANTHER" id="PTHR11362">
    <property type="entry name" value="PHOSPHATIDYLETHANOLAMINE-BINDING PROTEIN"/>
    <property type="match status" value="1"/>
</dbReference>
<comment type="caution">
    <text evidence="2">The sequence shown here is derived from an EMBL/GenBank/DDBJ whole genome shotgun (WGS) entry which is preliminary data.</text>
</comment>
<dbReference type="Gene3D" id="3.90.280.10">
    <property type="entry name" value="PEBP-like"/>
    <property type="match status" value="1"/>
</dbReference>
<feature type="chain" id="PRO_5042101221" evidence="1">
    <location>
        <begin position="22"/>
        <end position="265"/>
    </location>
</feature>